<accession>A0ABW2SMU9</accession>
<gene>
    <name evidence="5" type="ORF">ACFQWG_05715</name>
</gene>
<dbReference type="InterPro" id="IPR036271">
    <property type="entry name" value="Tet_transcr_reg_TetR-rel_C_sf"/>
</dbReference>
<dbReference type="InterPro" id="IPR050109">
    <property type="entry name" value="HTH-type_TetR-like_transc_reg"/>
</dbReference>
<evidence type="ECO:0000313" key="5">
    <source>
        <dbReference type="EMBL" id="MFC7580703.1"/>
    </source>
</evidence>
<reference evidence="6" key="1">
    <citation type="journal article" date="2019" name="Int. J. Syst. Evol. Microbiol.">
        <title>The Global Catalogue of Microorganisms (GCM) 10K type strain sequencing project: providing services to taxonomists for standard genome sequencing and annotation.</title>
        <authorList>
            <consortium name="The Broad Institute Genomics Platform"/>
            <consortium name="The Broad Institute Genome Sequencing Center for Infectious Disease"/>
            <person name="Wu L."/>
            <person name="Ma J."/>
        </authorList>
    </citation>
    <scope>NUCLEOTIDE SEQUENCE [LARGE SCALE GENOMIC DNA]</scope>
    <source>
        <strain evidence="6">CCUG 56698</strain>
    </source>
</reference>
<keyword evidence="1 2" id="KW-0238">DNA-binding</keyword>
<evidence type="ECO:0000259" key="4">
    <source>
        <dbReference type="PROSITE" id="PS50977"/>
    </source>
</evidence>
<evidence type="ECO:0000313" key="6">
    <source>
        <dbReference type="Proteomes" id="UP001596527"/>
    </source>
</evidence>
<comment type="caution">
    <text evidence="5">The sequence shown here is derived from an EMBL/GenBank/DDBJ whole genome shotgun (WGS) entry which is preliminary data.</text>
</comment>
<feature type="compositionally biased region" description="Basic and acidic residues" evidence="3">
    <location>
        <begin position="1"/>
        <end position="24"/>
    </location>
</feature>
<evidence type="ECO:0000256" key="3">
    <source>
        <dbReference type="SAM" id="MobiDB-lite"/>
    </source>
</evidence>
<dbReference type="PROSITE" id="PS50977">
    <property type="entry name" value="HTH_TETR_2"/>
    <property type="match status" value="1"/>
</dbReference>
<dbReference type="PANTHER" id="PTHR30055">
    <property type="entry name" value="HTH-TYPE TRANSCRIPTIONAL REGULATOR RUTR"/>
    <property type="match status" value="1"/>
</dbReference>
<proteinExistence type="predicted"/>
<dbReference type="PRINTS" id="PR00455">
    <property type="entry name" value="HTHTETR"/>
</dbReference>
<sequence>MESERSLASRTGDDLFPPGHREQRTSASTRDSLLDAALDQFSRTGYRGTSIRDLARAVGIRESSVYKHFASKQAIFDALIKRADERLAAATAPLGIAVSTGGEAAGAYRGISEERLLQIARSMFGFVLHDQEFARLRRLLAIERYHDAGASARFRDYFIGRPLAFQTDLFRRLLASGEFRDDLDPEQTALAFFGPIHLLVDLADGGDEQEALRLLTGHVRHFRQTHLAEDR</sequence>
<feature type="region of interest" description="Disordered" evidence="3">
    <location>
        <begin position="1"/>
        <end position="30"/>
    </location>
</feature>
<evidence type="ECO:0000256" key="2">
    <source>
        <dbReference type="PROSITE-ProRule" id="PRU00335"/>
    </source>
</evidence>
<feature type="DNA-binding region" description="H-T-H motif" evidence="2">
    <location>
        <begin position="50"/>
        <end position="69"/>
    </location>
</feature>
<dbReference type="Pfam" id="PF00440">
    <property type="entry name" value="TetR_N"/>
    <property type="match status" value="1"/>
</dbReference>
<dbReference type="Gene3D" id="1.10.357.10">
    <property type="entry name" value="Tetracycline Repressor, domain 2"/>
    <property type="match status" value="1"/>
</dbReference>
<dbReference type="InterPro" id="IPR009057">
    <property type="entry name" value="Homeodomain-like_sf"/>
</dbReference>
<dbReference type="SUPFAM" id="SSF46689">
    <property type="entry name" value="Homeodomain-like"/>
    <property type="match status" value="1"/>
</dbReference>
<dbReference type="Proteomes" id="UP001596527">
    <property type="component" value="Unassembled WGS sequence"/>
</dbReference>
<evidence type="ECO:0000256" key="1">
    <source>
        <dbReference type="ARBA" id="ARBA00023125"/>
    </source>
</evidence>
<protein>
    <submittedName>
        <fullName evidence="5">TetR/AcrR family transcriptional regulator</fullName>
    </submittedName>
</protein>
<dbReference type="EMBL" id="JBHTEF010000001">
    <property type="protein sequence ID" value="MFC7580703.1"/>
    <property type="molecule type" value="Genomic_DNA"/>
</dbReference>
<dbReference type="SUPFAM" id="SSF48498">
    <property type="entry name" value="Tetracyclin repressor-like, C-terminal domain"/>
    <property type="match status" value="1"/>
</dbReference>
<dbReference type="RefSeq" id="WP_380973030.1">
    <property type="nucleotide sequence ID" value="NZ_JBHTEF010000001.1"/>
</dbReference>
<dbReference type="InterPro" id="IPR001647">
    <property type="entry name" value="HTH_TetR"/>
</dbReference>
<feature type="domain" description="HTH tetR-type" evidence="4">
    <location>
        <begin position="27"/>
        <end position="87"/>
    </location>
</feature>
<keyword evidence="6" id="KW-1185">Reference proteome</keyword>
<name>A0ABW2SMU9_9ACTO</name>
<organism evidence="5 6">
    <name type="scientific">Schaalia naturae</name>
    <dbReference type="NCBI Taxonomy" id="635203"/>
    <lineage>
        <taxon>Bacteria</taxon>
        <taxon>Bacillati</taxon>
        <taxon>Actinomycetota</taxon>
        <taxon>Actinomycetes</taxon>
        <taxon>Actinomycetales</taxon>
        <taxon>Actinomycetaceae</taxon>
        <taxon>Schaalia</taxon>
    </lineage>
</organism>
<dbReference type="PANTHER" id="PTHR30055:SF237">
    <property type="entry name" value="TRANSCRIPTIONAL REPRESSOR MCE3R"/>
    <property type="match status" value="1"/>
</dbReference>